<evidence type="ECO:0000313" key="8">
    <source>
        <dbReference type="Proteomes" id="UP000605427"/>
    </source>
</evidence>
<keyword evidence="8" id="KW-1185">Reference proteome</keyword>
<comment type="similarity">
    <text evidence="1">Belongs to the sigma-70 factor family. ECF subfamily.</text>
</comment>
<evidence type="ECO:0000256" key="4">
    <source>
        <dbReference type="ARBA" id="ARBA00023163"/>
    </source>
</evidence>
<evidence type="ECO:0000259" key="5">
    <source>
        <dbReference type="Pfam" id="PF04542"/>
    </source>
</evidence>
<keyword evidence="3" id="KW-0731">Sigma factor</keyword>
<dbReference type="InterPro" id="IPR036388">
    <property type="entry name" value="WH-like_DNA-bd_sf"/>
</dbReference>
<evidence type="ECO:0000256" key="1">
    <source>
        <dbReference type="ARBA" id="ARBA00010641"/>
    </source>
</evidence>
<organism evidence="7 8">
    <name type="scientific">Saccharibacillus endophyticus</name>
    <dbReference type="NCBI Taxonomy" id="2060666"/>
    <lineage>
        <taxon>Bacteria</taxon>
        <taxon>Bacillati</taxon>
        <taxon>Bacillota</taxon>
        <taxon>Bacilli</taxon>
        <taxon>Bacillales</taxon>
        <taxon>Paenibacillaceae</taxon>
        <taxon>Saccharibacillus</taxon>
    </lineage>
</organism>
<sequence length="177" mass="20833">MAGTLKTEEAEQRVRHGEEERFFERIDRQSGKLYSIAYSYLRSEADALEMLQEASYRSWAKRGSLKNDQLFDSWLIRILINCCMDELRRRKRVIPVEQIGERGSAPGMAQMQSSDQSDLEHVLSNLPQKYQHVLILRFYHDMTLAEIAEILGKPESTVKSRLYRALKQMRTKLERHR</sequence>
<dbReference type="InterPro" id="IPR014284">
    <property type="entry name" value="RNA_pol_sigma-70_dom"/>
</dbReference>
<proteinExistence type="inferred from homology"/>
<comment type="caution">
    <text evidence="7">The sequence shown here is derived from an EMBL/GenBank/DDBJ whole genome shotgun (WGS) entry which is preliminary data.</text>
</comment>
<dbReference type="RefSeq" id="WP_229714220.1">
    <property type="nucleotide sequence ID" value="NZ_BMDD01000004.1"/>
</dbReference>
<dbReference type="Gene3D" id="1.10.10.10">
    <property type="entry name" value="Winged helix-like DNA-binding domain superfamily/Winged helix DNA-binding domain"/>
    <property type="match status" value="1"/>
</dbReference>
<feature type="domain" description="RNA polymerase sigma factor 70 region 4 type 2" evidence="6">
    <location>
        <begin position="119"/>
        <end position="169"/>
    </location>
</feature>
<protein>
    <submittedName>
        <fullName evidence="7">DNA-directed RNA polymerase sigma-70 factor</fullName>
    </submittedName>
</protein>
<evidence type="ECO:0000259" key="6">
    <source>
        <dbReference type="Pfam" id="PF08281"/>
    </source>
</evidence>
<feature type="domain" description="RNA polymerase sigma-70 region 2" evidence="5">
    <location>
        <begin position="31"/>
        <end position="92"/>
    </location>
</feature>
<gene>
    <name evidence="7" type="ORF">GCM10007362_32450</name>
</gene>
<dbReference type="Pfam" id="PF04542">
    <property type="entry name" value="Sigma70_r2"/>
    <property type="match status" value="1"/>
</dbReference>
<dbReference type="Pfam" id="PF08281">
    <property type="entry name" value="Sigma70_r4_2"/>
    <property type="match status" value="1"/>
</dbReference>
<dbReference type="InterPro" id="IPR013325">
    <property type="entry name" value="RNA_pol_sigma_r2"/>
</dbReference>
<dbReference type="InterPro" id="IPR013324">
    <property type="entry name" value="RNA_pol_sigma_r3/r4-like"/>
</dbReference>
<evidence type="ECO:0000313" key="7">
    <source>
        <dbReference type="EMBL" id="GGH81919.1"/>
    </source>
</evidence>
<dbReference type="InterPro" id="IPR013249">
    <property type="entry name" value="RNA_pol_sigma70_r4_t2"/>
</dbReference>
<dbReference type="GO" id="GO:0000428">
    <property type="term" value="C:DNA-directed RNA polymerase complex"/>
    <property type="evidence" value="ECO:0007669"/>
    <property type="project" value="UniProtKB-KW"/>
</dbReference>
<dbReference type="InterPro" id="IPR039425">
    <property type="entry name" value="RNA_pol_sigma-70-like"/>
</dbReference>
<reference evidence="8" key="1">
    <citation type="journal article" date="2019" name="Int. J. Syst. Evol. Microbiol.">
        <title>The Global Catalogue of Microorganisms (GCM) 10K type strain sequencing project: providing services to taxonomists for standard genome sequencing and annotation.</title>
        <authorList>
            <consortium name="The Broad Institute Genomics Platform"/>
            <consortium name="The Broad Institute Genome Sequencing Center for Infectious Disease"/>
            <person name="Wu L."/>
            <person name="Ma J."/>
        </authorList>
    </citation>
    <scope>NUCLEOTIDE SEQUENCE [LARGE SCALE GENOMIC DNA]</scope>
    <source>
        <strain evidence="8">CCM 8702</strain>
    </source>
</reference>
<keyword evidence="7" id="KW-0240">DNA-directed RNA polymerase</keyword>
<dbReference type="PANTHER" id="PTHR43133:SF51">
    <property type="entry name" value="RNA POLYMERASE SIGMA FACTOR"/>
    <property type="match status" value="1"/>
</dbReference>
<dbReference type="PANTHER" id="PTHR43133">
    <property type="entry name" value="RNA POLYMERASE ECF-TYPE SIGMA FACTO"/>
    <property type="match status" value="1"/>
</dbReference>
<dbReference type="Gene3D" id="1.10.1740.10">
    <property type="match status" value="1"/>
</dbReference>
<keyword evidence="4" id="KW-0804">Transcription</keyword>
<evidence type="ECO:0000256" key="3">
    <source>
        <dbReference type="ARBA" id="ARBA00023082"/>
    </source>
</evidence>
<dbReference type="CDD" id="cd06171">
    <property type="entry name" value="Sigma70_r4"/>
    <property type="match status" value="1"/>
</dbReference>
<evidence type="ECO:0000256" key="2">
    <source>
        <dbReference type="ARBA" id="ARBA00023015"/>
    </source>
</evidence>
<dbReference type="EMBL" id="BMDD01000004">
    <property type="protein sequence ID" value="GGH81919.1"/>
    <property type="molecule type" value="Genomic_DNA"/>
</dbReference>
<dbReference type="SUPFAM" id="SSF88946">
    <property type="entry name" value="Sigma2 domain of RNA polymerase sigma factors"/>
    <property type="match status" value="1"/>
</dbReference>
<dbReference type="SUPFAM" id="SSF88659">
    <property type="entry name" value="Sigma3 and sigma4 domains of RNA polymerase sigma factors"/>
    <property type="match status" value="1"/>
</dbReference>
<dbReference type="NCBIfam" id="TIGR02937">
    <property type="entry name" value="sigma70-ECF"/>
    <property type="match status" value="1"/>
</dbReference>
<keyword evidence="2" id="KW-0805">Transcription regulation</keyword>
<dbReference type="InterPro" id="IPR007627">
    <property type="entry name" value="RNA_pol_sigma70_r2"/>
</dbReference>
<accession>A0ABQ2A0J5</accession>
<name>A0ABQ2A0J5_9BACL</name>
<dbReference type="Proteomes" id="UP000605427">
    <property type="component" value="Unassembled WGS sequence"/>
</dbReference>